<evidence type="ECO:0000256" key="4">
    <source>
        <dbReference type="ARBA" id="ARBA00023134"/>
    </source>
</evidence>
<dbReference type="Gene3D" id="3.40.50.300">
    <property type="entry name" value="P-loop containing nucleotide triphosphate hydrolases"/>
    <property type="match status" value="1"/>
</dbReference>
<dbReference type="EMBL" id="DQ105562">
    <property type="protein sequence ID" value="AAZ13769.1"/>
    <property type="molecule type" value="Genomic_DNA"/>
</dbReference>
<evidence type="ECO:0000256" key="6">
    <source>
        <dbReference type="ARBA" id="ARBA00023288"/>
    </source>
</evidence>
<dbReference type="GO" id="GO:0003924">
    <property type="term" value="F:GTPase activity"/>
    <property type="evidence" value="ECO:0007669"/>
    <property type="project" value="InterPro"/>
</dbReference>
<dbReference type="InterPro" id="IPR050305">
    <property type="entry name" value="Small_GTPase_Rab"/>
</dbReference>
<keyword evidence="6" id="KW-0449">Lipoprotein</keyword>
<keyword evidence="4" id="KW-0342">GTP-binding</keyword>
<dbReference type="NCBIfam" id="TIGR00231">
    <property type="entry name" value="small_GTP"/>
    <property type="match status" value="1"/>
</dbReference>
<dbReference type="SMART" id="SM00173">
    <property type="entry name" value="RAS"/>
    <property type="match status" value="1"/>
</dbReference>
<keyword evidence="5" id="KW-0472">Membrane</keyword>
<dbReference type="Pfam" id="PF00071">
    <property type="entry name" value="Ras"/>
    <property type="match status" value="1"/>
</dbReference>
<dbReference type="GO" id="GO:0005525">
    <property type="term" value="F:GTP binding"/>
    <property type="evidence" value="ECO:0007669"/>
    <property type="project" value="UniProtKB-KW"/>
</dbReference>
<dbReference type="PROSITE" id="PS51419">
    <property type="entry name" value="RAB"/>
    <property type="match status" value="1"/>
</dbReference>
<dbReference type="InterPro" id="IPR005225">
    <property type="entry name" value="Small_GTP-bd"/>
</dbReference>
<dbReference type="GO" id="GO:0012505">
    <property type="term" value="C:endomembrane system"/>
    <property type="evidence" value="ECO:0007669"/>
    <property type="project" value="UniProtKB-SubCell"/>
</dbReference>
<name>Q4F7H0_EUPOC</name>
<dbReference type="FunFam" id="3.40.50.300:FF:000586">
    <property type="entry name" value="Rab family GTPase"/>
    <property type="match status" value="1"/>
</dbReference>
<protein>
    <submittedName>
        <fullName evidence="7">Rab protein</fullName>
    </submittedName>
</protein>
<gene>
    <name evidence="7" type="primary">Rab1N</name>
</gene>
<accession>Q4F7H0</accession>
<dbReference type="CDD" id="cd00154">
    <property type="entry name" value="Rab"/>
    <property type="match status" value="1"/>
</dbReference>
<dbReference type="SMART" id="SM00174">
    <property type="entry name" value="RHO"/>
    <property type="match status" value="1"/>
</dbReference>
<evidence type="ECO:0000256" key="1">
    <source>
        <dbReference type="ARBA" id="ARBA00004308"/>
    </source>
</evidence>
<evidence type="ECO:0000313" key="7">
    <source>
        <dbReference type="EMBL" id="AAZ13769.1"/>
    </source>
</evidence>
<evidence type="ECO:0000256" key="5">
    <source>
        <dbReference type="ARBA" id="ARBA00023136"/>
    </source>
</evidence>
<evidence type="ECO:0000256" key="3">
    <source>
        <dbReference type="ARBA" id="ARBA00022741"/>
    </source>
</evidence>
<dbReference type="PROSITE" id="PS51421">
    <property type="entry name" value="RAS"/>
    <property type="match status" value="1"/>
</dbReference>
<dbReference type="PRINTS" id="PR00449">
    <property type="entry name" value="RASTRNSFRMNG"/>
</dbReference>
<sequence>MAASRQNYHYLFKMVLIGDSSVGKSCLLIRFSDDDFNDNYVTTIGVDFRFRTLRIGEYSVKLQIWDTAGQERYRTITNAYYRGADGIIVVFDLSNKETFLTVSDWLEEVKKCAPEDTLIIVFANKCDLYDERQVSEEDIKSFEEKTGIQVIETSAKSAENVDKGFLFLTTKLIEKRQKDGDSFENDGSDQFYNPGYGGEQLNAQRYKQMTLKDGMNCCSN</sequence>
<dbReference type="PROSITE" id="PS51417">
    <property type="entry name" value="ARF"/>
    <property type="match status" value="1"/>
</dbReference>
<reference evidence="7" key="2">
    <citation type="journal article" date="2006" name="Yi Chuan">
        <title>Cloning and sequence analysis of a novel member of the rab gene family from Euplotes octocarinatus.</title>
        <authorList>
            <person name="Li L.Y."/>
            <person name="Chai B.F."/>
            <person name="Liang A.H."/>
            <person name="Sun Y.H."/>
            <person name="Wang W."/>
        </authorList>
    </citation>
    <scope>NUCLEOTIDE SEQUENCE</scope>
</reference>
<dbReference type="SMART" id="SM00177">
    <property type="entry name" value="ARF"/>
    <property type="match status" value="1"/>
</dbReference>
<dbReference type="SMART" id="SM00175">
    <property type="entry name" value="RAB"/>
    <property type="match status" value="1"/>
</dbReference>
<proteinExistence type="inferred from homology"/>
<dbReference type="SMART" id="SM00176">
    <property type="entry name" value="RAN"/>
    <property type="match status" value="1"/>
</dbReference>
<comment type="subcellular location">
    <subcellularLocation>
        <location evidence="1">Endomembrane system</location>
    </subcellularLocation>
</comment>
<dbReference type="PROSITE" id="PS51420">
    <property type="entry name" value="RHO"/>
    <property type="match status" value="1"/>
</dbReference>
<organism evidence="7">
    <name type="scientific">Euplotoides octocarinatus</name>
    <name type="common">Freshwater ciliate</name>
    <name type="synonym">Euplotes octocarinatus</name>
    <dbReference type="NCBI Taxonomy" id="2716877"/>
    <lineage>
        <taxon>Eukaryota</taxon>
        <taxon>Sar</taxon>
        <taxon>Alveolata</taxon>
        <taxon>Ciliophora</taxon>
        <taxon>Intramacronucleata</taxon>
        <taxon>Spirotrichea</taxon>
        <taxon>Hypotrichia</taxon>
        <taxon>Euplotida</taxon>
        <taxon>Euplotidae</taxon>
        <taxon>Euplotes</taxon>
    </lineage>
</organism>
<keyword evidence="3" id="KW-0547">Nucleotide-binding</keyword>
<dbReference type="PANTHER" id="PTHR47980">
    <property type="entry name" value="LD44762P"/>
    <property type="match status" value="1"/>
</dbReference>
<dbReference type="SUPFAM" id="SSF52540">
    <property type="entry name" value="P-loop containing nucleoside triphosphate hydrolases"/>
    <property type="match status" value="1"/>
</dbReference>
<dbReference type="InterPro" id="IPR027417">
    <property type="entry name" value="P-loop_NTPase"/>
</dbReference>
<comment type="similarity">
    <text evidence="2">Belongs to the small GTPase superfamily. Rab family.</text>
</comment>
<reference evidence="7" key="1">
    <citation type="submission" date="2005-06" db="EMBL/GenBank/DDBJ databases">
        <title>Cloning and Sequence Analysis of a New Member Eo-rab-1N in Euplotes octocarinatu.</title>
        <authorList>
            <person name="Li L."/>
            <person name="Wang W."/>
            <person name="Liang A."/>
        </authorList>
    </citation>
    <scope>NUCLEOTIDE SEQUENCE</scope>
</reference>
<evidence type="ECO:0000256" key="2">
    <source>
        <dbReference type="ARBA" id="ARBA00006270"/>
    </source>
</evidence>
<dbReference type="AlphaFoldDB" id="Q4F7H0"/>
<dbReference type="InterPro" id="IPR001806">
    <property type="entry name" value="Small_GTPase"/>
</dbReference>